<dbReference type="InterPro" id="IPR036584">
    <property type="entry name" value="FliS_sf"/>
</dbReference>
<keyword evidence="5" id="KW-0143">Chaperone</keyword>
<dbReference type="GO" id="GO:0044780">
    <property type="term" value="P:bacterial-type flagellum assembly"/>
    <property type="evidence" value="ECO:0007669"/>
    <property type="project" value="InterPro"/>
</dbReference>
<dbReference type="GO" id="GO:0005829">
    <property type="term" value="C:cytosol"/>
    <property type="evidence" value="ECO:0007669"/>
    <property type="project" value="UniProtKB-SubCell"/>
</dbReference>
<dbReference type="PANTHER" id="PTHR34773:SF1">
    <property type="entry name" value="FLAGELLAR SECRETION CHAPERONE FLIS"/>
    <property type="match status" value="1"/>
</dbReference>
<dbReference type="SUPFAM" id="SSF101116">
    <property type="entry name" value="Flagellar export chaperone FliS"/>
    <property type="match status" value="1"/>
</dbReference>
<evidence type="ECO:0000256" key="5">
    <source>
        <dbReference type="ARBA" id="ARBA00023186"/>
    </source>
</evidence>
<keyword evidence="7" id="KW-0966">Cell projection</keyword>
<dbReference type="EMBL" id="DNAA01000059">
    <property type="protein sequence ID" value="HBA08570.1"/>
    <property type="molecule type" value="Genomic_DNA"/>
</dbReference>
<dbReference type="NCBIfam" id="TIGR00208">
    <property type="entry name" value="fliS"/>
    <property type="match status" value="1"/>
</dbReference>
<evidence type="ECO:0000256" key="6">
    <source>
        <dbReference type="PIRNR" id="PIRNR039090"/>
    </source>
</evidence>
<evidence type="ECO:0000256" key="3">
    <source>
        <dbReference type="ARBA" id="ARBA00022490"/>
    </source>
</evidence>
<accession>A0A351R949</accession>
<name>A0A351R949_9PROT</name>
<organism evidence="7 8">
    <name type="scientific">Methylotenera mobilis</name>
    <dbReference type="NCBI Taxonomy" id="359408"/>
    <lineage>
        <taxon>Bacteria</taxon>
        <taxon>Pseudomonadati</taxon>
        <taxon>Pseudomonadota</taxon>
        <taxon>Betaproteobacteria</taxon>
        <taxon>Nitrosomonadales</taxon>
        <taxon>Methylophilaceae</taxon>
        <taxon>Methylotenera</taxon>
    </lineage>
</organism>
<dbReference type="Gene3D" id="1.20.120.340">
    <property type="entry name" value="Flagellar protein FliS"/>
    <property type="match status" value="1"/>
</dbReference>
<dbReference type="GO" id="GO:0071973">
    <property type="term" value="P:bacterial-type flagellum-dependent cell motility"/>
    <property type="evidence" value="ECO:0007669"/>
    <property type="project" value="TreeGrafter"/>
</dbReference>
<proteinExistence type="inferred from homology"/>
<gene>
    <name evidence="7" type="primary">fliS</name>
    <name evidence="7" type="ORF">DCW48_02565</name>
</gene>
<sequence>MFGLNQKGVNGYAKVGVETGVLAASPVKLIVMLYDGAIAACHSAIACMQRKEIEQKGAMLSKAIMIIESGLRLSLDRKAGGEIAESLDALYVYMSSKLASANVRNQPEQVQEVIKLLLDLKGAWEAIDTNKATAQVLNQAKNNQQVGVAQNYAYQAKV</sequence>
<comment type="caution">
    <text evidence="7">The sequence shown here is derived from an EMBL/GenBank/DDBJ whole genome shotgun (WGS) entry which is preliminary data.</text>
</comment>
<keyword evidence="7" id="KW-0969">Cilium</keyword>
<evidence type="ECO:0000313" key="8">
    <source>
        <dbReference type="Proteomes" id="UP000264313"/>
    </source>
</evidence>
<dbReference type="InterPro" id="IPR003713">
    <property type="entry name" value="FliS"/>
</dbReference>
<dbReference type="Pfam" id="PF02561">
    <property type="entry name" value="FliS"/>
    <property type="match status" value="1"/>
</dbReference>
<evidence type="ECO:0000256" key="1">
    <source>
        <dbReference type="ARBA" id="ARBA00004514"/>
    </source>
</evidence>
<reference evidence="7 8" key="1">
    <citation type="journal article" date="2018" name="Nat. Biotechnol.">
        <title>A standardized bacterial taxonomy based on genome phylogeny substantially revises the tree of life.</title>
        <authorList>
            <person name="Parks D.H."/>
            <person name="Chuvochina M."/>
            <person name="Waite D.W."/>
            <person name="Rinke C."/>
            <person name="Skarshewski A."/>
            <person name="Chaumeil P.A."/>
            <person name="Hugenholtz P."/>
        </authorList>
    </citation>
    <scope>NUCLEOTIDE SEQUENCE [LARGE SCALE GENOMIC DNA]</scope>
    <source>
        <strain evidence="7">UBA9958</strain>
    </source>
</reference>
<comment type="similarity">
    <text evidence="2 6">Belongs to the FliS family.</text>
</comment>
<dbReference type="CDD" id="cd16098">
    <property type="entry name" value="FliS"/>
    <property type="match status" value="1"/>
</dbReference>
<evidence type="ECO:0000256" key="4">
    <source>
        <dbReference type="ARBA" id="ARBA00022795"/>
    </source>
</evidence>
<protein>
    <recommendedName>
        <fullName evidence="6">Flagellar secretion chaperone FliS</fullName>
    </recommendedName>
</protein>
<dbReference type="Proteomes" id="UP000264313">
    <property type="component" value="Unassembled WGS sequence"/>
</dbReference>
<keyword evidence="3 6" id="KW-0963">Cytoplasm</keyword>
<comment type="subcellular location">
    <subcellularLocation>
        <location evidence="1 6">Cytoplasm</location>
        <location evidence="1 6">Cytosol</location>
    </subcellularLocation>
</comment>
<evidence type="ECO:0000313" key="7">
    <source>
        <dbReference type="EMBL" id="HBA08570.1"/>
    </source>
</evidence>
<dbReference type="STRING" id="1132855.GCA_000384255_01839"/>
<dbReference type="PIRSF" id="PIRSF039090">
    <property type="entry name" value="Flis"/>
    <property type="match status" value="1"/>
</dbReference>
<keyword evidence="7" id="KW-0282">Flagellum</keyword>
<dbReference type="AlphaFoldDB" id="A0A351R949"/>
<evidence type="ECO:0000256" key="2">
    <source>
        <dbReference type="ARBA" id="ARBA00008787"/>
    </source>
</evidence>
<dbReference type="PANTHER" id="PTHR34773">
    <property type="entry name" value="FLAGELLAR SECRETION CHAPERONE FLIS"/>
    <property type="match status" value="1"/>
</dbReference>
<keyword evidence="4 6" id="KW-1005">Bacterial flagellum biogenesis</keyword>